<evidence type="ECO:0000256" key="3">
    <source>
        <dbReference type="ARBA" id="ARBA00022989"/>
    </source>
</evidence>
<dbReference type="InterPro" id="IPR005372">
    <property type="entry name" value="UPF0182"/>
</dbReference>
<reference evidence="7" key="1">
    <citation type="submission" date="2020-05" db="EMBL/GenBank/DDBJ databases">
        <authorList>
            <person name="Chiriac C."/>
            <person name="Salcher M."/>
            <person name="Ghai R."/>
            <person name="Kavagutti S V."/>
        </authorList>
    </citation>
    <scope>NUCLEOTIDE SEQUENCE</scope>
</reference>
<organism evidence="7">
    <name type="scientific">freshwater metagenome</name>
    <dbReference type="NCBI Taxonomy" id="449393"/>
    <lineage>
        <taxon>unclassified sequences</taxon>
        <taxon>metagenomes</taxon>
        <taxon>ecological metagenomes</taxon>
    </lineage>
</organism>
<dbReference type="AlphaFoldDB" id="A0A6J6B1V5"/>
<sequence length="944" mass="102618">MTVPSSLRQRSPLIVTISVVLALIGGFVSFASVWVDVLWYDQAGFTSVLYTQWIALGIIGVSAFFLMSVPLWLSLNIAYRTRPLTVRLSEGAERYRLAVEPIRKLIMHLGPLVVGVFAGIAAASNWPIVVQWLNKTPFGQTDPQFGFDVSFYVYDLPMYQFVVGQIESALLVSLLAGAAAGFIYGGVRISATREVIVSKPFRAQIAILGALYVLVQAANLWINQYNTLVSPSEGFLATGAGFTEATATIPGHQILAGIAVLVALFFVVTAFIGRWRLPILGGAMLIVASIVIGGVYPWIVQRFQVDPSARTLEAQYIQRNIDGTRAGFGLDKVNEVVYDATTTAEPGALRADAETTAHIRIIDPGLVSDAFAQLEQFRQYYRFPAHLDVDRYLIDGTMQDTVLALRELDLSGQSSTSWYNDHVVYTHGYGIVAAYGNERNTDGQPTFLESGIPVSGALGTYEPRIYFGESSPPYSIVGAKGADGSLELDYPSASSESEAGNAKYTFEGDGGPKLDNIFTRLIYAMHFQSEQLLLSDAISDDSQILYDRHPLVRVNKVAPYLTLDNDPYPAVVDGRVVWIVDGYTTSTNYPYSTPVDISTAILDTYTAGSTVPSGAANYMRNSVKATVDAYDGTVTIYAWDETDPVLSTWAKIFPDTLQPASKMSADLLAHIRYPSDLFKVQREVLGSYHVTDPGTFYSSEDTWVTPNDPVSTPENPTLQPPYYLTMQMPGAEKPAFSLYSTFIPQATGENSRNVLYGYLSANSDPGPDYGKLTLLTLPKQTTIPGPGQVQAQFDSDATVSQQLNLLRQGQTEVIPGNLLTLPVGGGLLYVQPVYVRSTGETSYPLLRKILVSFGDSIAFEDTLPAALDTLFGGNAGVDPGTPETPTEPVTPNENVSPQLQAALEEARQALLDRAAAYKANDLVAAAEADKKLQAALQRAYELSR</sequence>
<evidence type="ECO:0000256" key="2">
    <source>
        <dbReference type="ARBA" id="ARBA00022692"/>
    </source>
</evidence>
<evidence type="ECO:0000256" key="4">
    <source>
        <dbReference type="ARBA" id="ARBA00023136"/>
    </source>
</evidence>
<feature type="transmembrane region" description="Helical" evidence="6">
    <location>
        <begin position="205"/>
        <end position="222"/>
    </location>
</feature>
<evidence type="ECO:0000313" key="7">
    <source>
        <dbReference type="EMBL" id="CAB4532805.1"/>
    </source>
</evidence>
<keyword evidence="1" id="KW-1003">Cell membrane</keyword>
<dbReference type="PANTHER" id="PTHR39344:SF1">
    <property type="entry name" value="UPF0182 PROTEIN SLL1060"/>
    <property type="match status" value="1"/>
</dbReference>
<feature type="transmembrane region" description="Helical" evidence="6">
    <location>
        <begin position="105"/>
        <end position="128"/>
    </location>
</feature>
<keyword evidence="2 6" id="KW-0812">Transmembrane</keyword>
<dbReference type="PANTHER" id="PTHR39344">
    <property type="entry name" value="UPF0182 PROTEIN SLL1060"/>
    <property type="match status" value="1"/>
</dbReference>
<feature type="compositionally biased region" description="Low complexity" evidence="5">
    <location>
        <begin position="881"/>
        <end position="894"/>
    </location>
</feature>
<protein>
    <submittedName>
        <fullName evidence="7">Unannotated protein</fullName>
    </submittedName>
</protein>
<feature type="transmembrane region" description="Helical" evidence="6">
    <location>
        <begin position="279"/>
        <end position="299"/>
    </location>
</feature>
<keyword evidence="3 6" id="KW-1133">Transmembrane helix</keyword>
<proteinExistence type="inferred from homology"/>
<accession>A0A6J6B1V5</accession>
<gene>
    <name evidence="7" type="ORF">UFOPK1413_00251</name>
</gene>
<evidence type="ECO:0000256" key="1">
    <source>
        <dbReference type="ARBA" id="ARBA00022475"/>
    </source>
</evidence>
<name>A0A6J6B1V5_9ZZZZ</name>
<dbReference type="GO" id="GO:0005576">
    <property type="term" value="C:extracellular region"/>
    <property type="evidence" value="ECO:0007669"/>
    <property type="project" value="TreeGrafter"/>
</dbReference>
<dbReference type="Pfam" id="PF03699">
    <property type="entry name" value="UPF0182"/>
    <property type="match status" value="1"/>
</dbReference>
<feature type="transmembrane region" description="Helical" evidence="6">
    <location>
        <begin position="53"/>
        <end position="73"/>
    </location>
</feature>
<feature type="transmembrane region" description="Helical" evidence="6">
    <location>
        <begin position="158"/>
        <end position="184"/>
    </location>
</feature>
<dbReference type="GO" id="GO:0016020">
    <property type="term" value="C:membrane"/>
    <property type="evidence" value="ECO:0007669"/>
    <property type="project" value="InterPro"/>
</dbReference>
<evidence type="ECO:0000256" key="6">
    <source>
        <dbReference type="SAM" id="Phobius"/>
    </source>
</evidence>
<keyword evidence="4 6" id="KW-0472">Membrane</keyword>
<feature type="transmembrane region" description="Helical" evidence="6">
    <location>
        <begin position="254"/>
        <end position="272"/>
    </location>
</feature>
<feature type="region of interest" description="Disordered" evidence="5">
    <location>
        <begin position="874"/>
        <end position="894"/>
    </location>
</feature>
<dbReference type="EMBL" id="CAEZSG010000022">
    <property type="protein sequence ID" value="CAB4532805.1"/>
    <property type="molecule type" value="Genomic_DNA"/>
</dbReference>
<dbReference type="HAMAP" id="MF_01600">
    <property type="entry name" value="UPF0182"/>
    <property type="match status" value="1"/>
</dbReference>
<feature type="transmembrane region" description="Helical" evidence="6">
    <location>
        <begin position="12"/>
        <end position="33"/>
    </location>
</feature>
<evidence type="ECO:0000256" key="5">
    <source>
        <dbReference type="SAM" id="MobiDB-lite"/>
    </source>
</evidence>